<evidence type="ECO:0000313" key="5">
    <source>
        <dbReference type="EMBL" id="ESO08795.1"/>
    </source>
</evidence>
<dbReference type="InParanoid" id="T1F0V5"/>
<dbReference type="eggNOG" id="KOG1900">
    <property type="taxonomic scope" value="Eukaryota"/>
</dbReference>
<evidence type="ECO:0000256" key="1">
    <source>
        <dbReference type="ARBA" id="ARBA00004123"/>
    </source>
</evidence>
<reference evidence="7" key="1">
    <citation type="submission" date="2012-12" db="EMBL/GenBank/DDBJ databases">
        <authorList>
            <person name="Hellsten U."/>
            <person name="Grimwood J."/>
            <person name="Chapman J.A."/>
            <person name="Shapiro H."/>
            <person name="Aerts A."/>
            <person name="Otillar R.P."/>
            <person name="Terry A.Y."/>
            <person name="Boore J.L."/>
            <person name="Simakov O."/>
            <person name="Marletaz F."/>
            <person name="Cho S.-J."/>
            <person name="Edsinger-Gonzales E."/>
            <person name="Havlak P."/>
            <person name="Kuo D.-H."/>
            <person name="Larsson T."/>
            <person name="Lv J."/>
            <person name="Arendt D."/>
            <person name="Savage R."/>
            <person name="Osoegawa K."/>
            <person name="de Jong P."/>
            <person name="Lindberg D.R."/>
            <person name="Seaver E.C."/>
            <person name="Weisblat D.A."/>
            <person name="Putnam N.H."/>
            <person name="Grigoriev I.V."/>
            <person name="Rokhsar D.S."/>
        </authorList>
    </citation>
    <scope>NUCLEOTIDE SEQUENCE</scope>
</reference>
<dbReference type="OrthoDB" id="338970at2759"/>
<dbReference type="AlphaFoldDB" id="T1F0V5"/>
<dbReference type="PANTHER" id="PTHR10350:SF6">
    <property type="entry name" value="NUCLEAR PORE COMPLEX PROTEIN NUP155"/>
    <property type="match status" value="1"/>
</dbReference>
<gene>
    <name evidence="6" type="primary">20202455</name>
    <name evidence="5" type="ORF">HELRODRAFT_168701</name>
</gene>
<dbReference type="GO" id="GO:0017056">
    <property type="term" value="F:structural constituent of nuclear pore"/>
    <property type="evidence" value="ECO:0007669"/>
    <property type="project" value="InterPro"/>
</dbReference>
<organism evidence="6 7">
    <name type="scientific">Helobdella robusta</name>
    <name type="common">Californian leech</name>
    <dbReference type="NCBI Taxonomy" id="6412"/>
    <lineage>
        <taxon>Eukaryota</taxon>
        <taxon>Metazoa</taxon>
        <taxon>Spiralia</taxon>
        <taxon>Lophotrochozoa</taxon>
        <taxon>Annelida</taxon>
        <taxon>Clitellata</taxon>
        <taxon>Hirudinea</taxon>
        <taxon>Rhynchobdellida</taxon>
        <taxon>Glossiphoniidae</taxon>
        <taxon>Helobdella</taxon>
    </lineage>
</organism>
<name>T1F0V5_HELRO</name>
<reference evidence="5 7" key="2">
    <citation type="journal article" date="2013" name="Nature">
        <title>Insights into bilaterian evolution from three spiralian genomes.</title>
        <authorList>
            <person name="Simakov O."/>
            <person name="Marletaz F."/>
            <person name="Cho S.J."/>
            <person name="Edsinger-Gonzales E."/>
            <person name="Havlak P."/>
            <person name="Hellsten U."/>
            <person name="Kuo D.H."/>
            <person name="Larsson T."/>
            <person name="Lv J."/>
            <person name="Arendt D."/>
            <person name="Savage R."/>
            <person name="Osoegawa K."/>
            <person name="de Jong P."/>
            <person name="Grimwood J."/>
            <person name="Chapman J.A."/>
            <person name="Shapiro H."/>
            <person name="Aerts A."/>
            <person name="Otillar R.P."/>
            <person name="Terry A.Y."/>
            <person name="Boore J.L."/>
            <person name="Grigoriev I.V."/>
            <person name="Lindberg D.R."/>
            <person name="Seaver E.C."/>
            <person name="Weisblat D.A."/>
            <person name="Putnam N.H."/>
            <person name="Rokhsar D.S."/>
        </authorList>
    </citation>
    <scope>NUCLEOTIDE SEQUENCE</scope>
</reference>
<evidence type="ECO:0000313" key="6">
    <source>
        <dbReference type="EnsemblMetazoa" id="HelroP168701"/>
    </source>
</evidence>
<evidence type="ECO:0000256" key="2">
    <source>
        <dbReference type="ARBA" id="ARBA00022448"/>
    </source>
</evidence>
<sequence length="172" mass="19036">MAFPQDAQDPFTKAITYLNLAAGADNSYYDMAALLGSDTFHDPTVSGDDQNDYPVLSFSTPQMAPPKFRMLPLELQEKLKHLQYNCQMGVFTEIGRAWLAVDKEFFLWTYEDGNDIAYFDGLNDVIVAAALVKPKPNIFQSHISHLLCLATTVEVHLLGVSFTSSSSSSPFG</sequence>
<dbReference type="PANTHER" id="PTHR10350">
    <property type="entry name" value="NUCLEAR PORE COMPLEX PROTEIN NUP155"/>
    <property type="match status" value="1"/>
</dbReference>
<dbReference type="OMA" id="HSANGMQ"/>
<dbReference type="InterPro" id="IPR004870">
    <property type="entry name" value="Nucleoporin_Nup155"/>
</dbReference>
<dbReference type="GeneID" id="20202455"/>
<dbReference type="EMBL" id="AMQM01003063">
    <property type="status" value="NOT_ANNOTATED_CDS"/>
    <property type="molecule type" value="Genomic_DNA"/>
</dbReference>
<keyword evidence="2" id="KW-0813">Transport</keyword>
<dbReference type="Proteomes" id="UP000015101">
    <property type="component" value="Unassembled WGS sequence"/>
</dbReference>
<dbReference type="Pfam" id="PF08801">
    <property type="entry name" value="Nucleoporin_N"/>
    <property type="match status" value="1"/>
</dbReference>
<comment type="subcellular location">
    <subcellularLocation>
        <location evidence="1">Nucleus</location>
    </subcellularLocation>
</comment>
<dbReference type="GO" id="GO:0005643">
    <property type="term" value="C:nuclear pore"/>
    <property type="evidence" value="ECO:0007669"/>
    <property type="project" value="InterPro"/>
</dbReference>
<evidence type="ECO:0000259" key="4">
    <source>
        <dbReference type="Pfam" id="PF08801"/>
    </source>
</evidence>
<dbReference type="KEGG" id="hro:HELRODRAFT_168701"/>
<dbReference type="EnsemblMetazoa" id="HelroT168701">
    <property type="protein sequence ID" value="HelroP168701"/>
    <property type="gene ID" value="HelroG168701"/>
</dbReference>
<dbReference type="InterPro" id="IPR014908">
    <property type="entry name" value="Nucleoporin_Nup133/Nup155_N"/>
</dbReference>
<dbReference type="HOGENOM" id="CLU_1556940_0_0_1"/>
<accession>T1F0V5</accession>
<evidence type="ECO:0000256" key="3">
    <source>
        <dbReference type="ARBA" id="ARBA00023242"/>
    </source>
</evidence>
<feature type="domain" description="Nucleoporin Nup133/Nup155-like N-terminal" evidence="4">
    <location>
        <begin position="69"/>
        <end position="168"/>
    </location>
</feature>
<proteinExistence type="predicted"/>
<keyword evidence="7" id="KW-1185">Reference proteome</keyword>
<evidence type="ECO:0000313" key="7">
    <source>
        <dbReference type="Proteomes" id="UP000015101"/>
    </source>
</evidence>
<reference evidence="6" key="3">
    <citation type="submission" date="2015-06" db="UniProtKB">
        <authorList>
            <consortium name="EnsemblMetazoa"/>
        </authorList>
    </citation>
    <scope>IDENTIFICATION</scope>
</reference>
<keyword evidence="3" id="KW-0539">Nucleus</keyword>
<protein>
    <recommendedName>
        <fullName evidence="4">Nucleoporin Nup133/Nup155-like N-terminal domain-containing protein</fullName>
    </recommendedName>
</protein>
<dbReference type="STRING" id="6412.T1F0V5"/>
<dbReference type="RefSeq" id="XP_009012817.1">
    <property type="nucleotide sequence ID" value="XM_009014569.1"/>
</dbReference>
<dbReference type="EMBL" id="KB096023">
    <property type="protein sequence ID" value="ESO08795.1"/>
    <property type="molecule type" value="Genomic_DNA"/>
</dbReference>
<dbReference type="CTD" id="20202455"/>